<dbReference type="Pfam" id="PF21601">
    <property type="entry name" value="GldM_2nd"/>
    <property type="match status" value="1"/>
</dbReference>
<keyword evidence="3" id="KW-1185">Reference proteome</keyword>
<gene>
    <name evidence="2" type="ORF">ACFOW1_13260</name>
</gene>
<accession>A0ABV8PZ82</accession>
<feature type="domain" description="Gliding motility-associated protein GldM first immunoglobulin-like" evidence="1">
    <location>
        <begin position="219"/>
        <end position="313"/>
    </location>
</feature>
<evidence type="ECO:0000313" key="3">
    <source>
        <dbReference type="Proteomes" id="UP001595906"/>
    </source>
</evidence>
<reference evidence="3" key="1">
    <citation type="journal article" date="2019" name="Int. J. Syst. Evol. Microbiol.">
        <title>The Global Catalogue of Microorganisms (GCM) 10K type strain sequencing project: providing services to taxonomists for standard genome sequencing and annotation.</title>
        <authorList>
            <consortium name="The Broad Institute Genomics Platform"/>
            <consortium name="The Broad Institute Genome Sequencing Center for Infectious Disease"/>
            <person name="Wu L."/>
            <person name="Ma J."/>
        </authorList>
    </citation>
    <scope>NUCLEOTIDE SEQUENCE [LARGE SCALE GENOMIC DNA]</scope>
    <source>
        <strain evidence="3">CECT 8010</strain>
    </source>
</reference>
<dbReference type="RefSeq" id="WP_379014884.1">
    <property type="nucleotide sequence ID" value="NZ_JBHSDC010000027.1"/>
</dbReference>
<protein>
    <recommendedName>
        <fullName evidence="1">Gliding motility-associated protein GldM first immunoglobulin-like domain-containing protein</fullName>
    </recommendedName>
</protein>
<sequence>MKHDNASNSTLSCLYVTMQIVLRFTKLVLFVLVSASCGKSNKSEQLQLETLAASLEKSNALIEANCSSEMHAFKNRLSDPYENTEAAKDYLSKAEAVNKLTDSIISYLNAAKAKFKNTEQTHITNDDWSTLYKTLKAYRTNILQLDTNANKEFERHLEIINPYFDSTKNDSQNFNDYFFKNTSTNLTIATITVFQNNILIAQSDINGYFNKKCLWNYCGFDQILPVVSQDKSYVKAGENIEITAGIGIFSTRFQPIIKINGIKVSLNVEGFSVYNLKAASTIGTHTIPLEVSFIDFNSGKRNILQKQMKYTVINVDSTINKE</sequence>
<organism evidence="2 3">
    <name type="scientific">Parasediminibacterium paludis</name>
    <dbReference type="NCBI Taxonomy" id="908966"/>
    <lineage>
        <taxon>Bacteria</taxon>
        <taxon>Pseudomonadati</taxon>
        <taxon>Bacteroidota</taxon>
        <taxon>Chitinophagia</taxon>
        <taxon>Chitinophagales</taxon>
        <taxon>Chitinophagaceae</taxon>
        <taxon>Parasediminibacterium</taxon>
    </lineage>
</organism>
<dbReference type="EMBL" id="JBHSDC010000027">
    <property type="protein sequence ID" value="MFC4232864.1"/>
    <property type="molecule type" value="Genomic_DNA"/>
</dbReference>
<dbReference type="InterPro" id="IPR048405">
    <property type="entry name" value="GldM_Ig-like-1"/>
</dbReference>
<proteinExistence type="predicted"/>
<name>A0ABV8PZ82_9BACT</name>
<dbReference type="Proteomes" id="UP001595906">
    <property type="component" value="Unassembled WGS sequence"/>
</dbReference>
<evidence type="ECO:0000259" key="1">
    <source>
        <dbReference type="Pfam" id="PF21601"/>
    </source>
</evidence>
<evidence type="ECO:0000313" key="2">
    <source>
        <dbReference type="EMBL" id="MFC4232864.1"/>
    </source>
</evidence>
<comment type="caution">
    <text evidence="2">The sequence shown here is derived from an EMBL/GenBank/DDBJ whole genome shotgun (WGS) entry which is preliminary data.</text>
</comment>